<evidence type="ECO:0000313" key="2">
    <source>
        <dbReference type="EMBL" id="GHI86178.1"/>
    </source>
</evidence>
<dbReference type="AlphaFoldDB" id="A0A919LAI1"/>
<dbReference type="EMBL" id="BNEE01000006">
    <property type="protein sequence ID" value="GHI86178.1"/>
    <property type="molecule type" value="Genomic_DNA"/>
</dbReference>
<gene>
    <name evidence="2" type="ORF">Sxan_35420</name>
</gene>
<proteinExistence type="predicted"/>
<feature type="region of interest" description="Disordered" evidence="1">
    <location>
        <begin position="1"/>
        <end position="28"/>
    </location>
</feature>
<reference evidence="2" key="1">
    <citation type="submission" date="2020-09" db="EMBL/GenBank/DDBJ databases">
        <title>Whole genome shotgun sequence of Streptomyces xanthophaeus NBRC 12829.</title>
        <authorList>
            <person name="Komaki H."/>
            <person name="Tamura T."/>
        </authorList>
    </citation>
    <scope>NUCLEOTIDE SEQUENCE</scope>
    <source>
        <strain evidence="2">NBRC 12829</strain>
    </source>
</reference>
<keyword evidence="3" id="KW-1185">Reference proteome</keyword>
<accession>A0A919LAI1</accession>
<evidence type="ECO:0000256" key="1">
    <source>
        <dbReference type="SAM" id="MobiDB-lite"/>
    </source>
</evidence>
<protein>
    <submittedName>
        <fullName evidence="2">Uncharacterized protein</fullName>
    </submittedName>
</protein>
<sequence length="80" mass="8322">MITKGGAPPGTLGRMTRKPRTTRTTGHRSVTVNGGARLAHEVTGPPAGPPVLLPPLVRRIPDARLITFPFTAAVSAFLAA</sequence>
<name>A0A919LAI1_9ACTN</name>
<comment type="caution">
    <text evidence="2">The sequence shown here is derived from an EMBL/GenBank/DDBJ whole genome shotgun (WGS) entry which is preliminary data.</text>
</comment>
<dbReference type="Proteomes" id="UP000600026">
    <property type="component" value="Unassembled WGS sequence"/>
</dbReference>
<organism evidence="2 3">
    <name type="scientific">Streptomyces xanthophaeus</name>
    <dbReference type="NCBI Taxonomy" id="67385"/>
    <lineage>
        <taxon>Bacteria</taxon>
        <taxon>Bacillati</taxon>
        <taxon>Actinomycetota</taxon>
        <taxon>Actinomycetes</taxon>
        <taxon>Kitasatosporales</taxon>
        <taxon>Streptomycetaceae</taxon>
        <taxon>Streptomyces</taxon>
    </lineage>
</organism>
<evidence type="ECO:0000313" key="3">
    <source>
        <dbReference type="Proteomes" id="UP000600026"/>
    </source>
</evidence>